<reference evidence="1 2" key="1">
    <citation type="submission" date="2022-05" db="EMBL/GenBank/DDBJ databases">
        <title>Genome Sequencing of Bee-Associated Microbes.</title>
        <authorList>
            <person name="Dunlap C."/>
        </authorList>
    </citation>
    <scope>NUCLEOTIDE SEQUENCE [LARGE SCALE GENOMIC DNA]</scope>
    <source>
        <strain evidence="1 2">NRRL B-14421</strain>
    </source>
</reference>
<name>A0ABT4GCH9_9BACL</name>
<dbReference type="Gene3D" id="3.40.190.10">
    <property type="entry name" value="Periplasmic binding protein-like II"/>
    <property type="match status" value="1"/>
</dbReference>
<gene>
    <name evidence="1" type="ORF">M5X19_13255</name>
</gene>
<proteinExistence type="predicted"/>
<evidence type="ECO:0000313" key="2">
    <source>
        <dbReference type="Proteomes" id="UP001527099"/>
    </source>
</evidence>
<dbReference type="Proteomes" id="UP001527099">
    <property type="component" value="Unassembled WGS sequence"/>
</dbReference>
<dbReference type="RefSeq" id="WP_051253536.1">
    <property type="nucleotide sequence ID" value="NZ_JAMDMW010000014.1"/>
</dbReference>
<organism evidence="1 2">
    <name type="scientific">Paenibacillus alginolyticus</name>
    <dbReference type="NCBI Taxonomy" id="59839"/>
    <lineage>
        <taxon>Bacteria</taxon>
        <taxon>Bacillati</taxon>
        <taxon>Bacillota</taxon>
        <taxon>Bacilli</taxon>
        <taxon>Bacillales</taxon>
        <taxon>Paenibacillaceae</taxon>
        <taxon>Paenibacillus</taxon>
    </lineage>
</organism>
<dbReference type="InterPro" id="IPR006059">
    <property type="entry name" value="SBP"/>
</dbReference>
<accession>A0ABT4GCH9</accession>
<evidence type="ECO:0000313" key="1">
    <source>
        <dbReference type="EMBL" id="MCY9693859.1"/>
    </source>
</evidence>
<dbReference type="EMBL" id="JAMDMX010000041">
    <property type="protein sequence ID" value="MCY9693859.1"/>
    <property type="molecule type" value="Genomic_DNA"/>
</dbReference>
<dbReference type="InterPro" id="IPR050490">
    <property type="entry name" value="Bact_solute-bd_prot1"/>
</dbReference>
<keyword evidence="2" id="KW-1185">Reference proteome</keyword>
<dbReference type="Gene3D" id="2.60.120.260">
    <property type="entry name" value="Galactose-binding domain-like"/>
    <property type="match status" value="2"/>
</dbReference>
<dbReference type="PANTHER" id="PTHR43649:SF27">
    <property type="entry name" value="EXTRACELLULAR SOLUTE-BINDING PROTEIN FAMILY 1"/>
    <property type="match status" value="1"/>
</dbReference>
<comment type="caution">
    <text evidence="1">The sequence shown here is derived from an EMBL/GenBank/DDBJ whole genome shotgun (WGS) entry which is preliminary data.</text>
</comment>
<dbReference type="PANTHER" id="PTHR43649">
    <property type="entry name" value="ARABINOSE-BINDING PROTEIN-RELATED"/>
    <property type="match status" value="1"/>
</dbReference>
<protein>
    <submittedName>
        <fullName evidence="1">Extracellular solute-binding protein</fullName>
    </submittedName>
</protein>
<dbReference type="Pfam" id="PF01547">
    <property type="entry name" value="SBP_bac_1"/>
    <property type="match status" value="1"/>
</dbReference>
<dbReference type="SUPFAM" id="SSF53850">
    <property type="entry name" value="Periplasmic binding protein-like II"/>
    <property type="match status" value="1"/>
</dbReference>
<sequence length="991" mass="111112">MIHIFPRGSIWKKITGIALTLMMLSVTIGSAIQPMEASERLRDRYSNQSKAASDQIDVDSISKPTYRQVAEHYKQTGNSLDSVKEIIHPANSYSAFGGTAPASQVVGDGSKPTLVWEKGTDWIEWTVDVPASGLYNLTFDYYPMPGKRLPIERSLFIDGEAPFRETQRLYFYRIWADQGEPTQNNQGDDVRPSQVEKAAWVSAPLTDGNGLYAEPFQFSLSAGKHVIRMGFIQEPVSFGQIRLAPASETPDYVKVKSSYDASGLKPVSKVDIKVQAENNPVKSDPTIRRESNGDPLVEPASELKFRLNVFGDWRWRKGGQSATWSFTVPEDGLYKIGLKVGEWWGNGLPSYRQIQIDGKSPFKELELYPFTYSRDWRIETLGKSANEPYLVHLTKGEHKLTMVAQIGPFQPIVESLATESKKLSDIIRRIIMVTGPTPDPNYEYELDKRIPGLLEEIQALAGNLGLQIDALRAISQEDTSMANSLLMMKNLFDHMVAKPDSIPRQLDDLNNSLTNLGTWLIDLQNQPLVMDYFMISAPDVKWPGVKSSMWKKMGSTLKNFFTSFRKDYTGIGSVYKGGASGNGDDDILDVWVGRGREWAEIMKEMTESDFTKKTGIRVNINTLPAGQLNSGSVNTLLLAASSGKAPDVATGVGEQLPLEFAIRDAAVDLSKLPGYDSVEKQFLPGAMVPFRYNKGVYALPETQDFNILIYRKDILKELGLSVPQTWDQVGQMIPVLQQNGMQFYYPPTNPQDRSPLGFATFLYQNKGEFYTADGKSSGLSTPEAYKAFKEWTELYTNYKFPVYADLFNRFRTGEMPIGISGYWTYVLLSTAAPELAGRWGIAATPGHAQANGEIDHTAGGQIQSVVIFKQSKKQQQAWEFLKWWTNKDVQAQFGRELEALLGVEARWNTANMEAFSQLPWPEEDLKALSEGWKYFKEQPFVPGGYFTTRHIANAWNRVVLSGENVRESLEQAVKDINKELEAKQKEFGVSP</sequence>